<feature type="chain" id="PRO_5044349738" evidence="7">
    <location>
        <begin position="28"/>
        <end position="974"/>
    </location>
</feature>
<dbReference type="InterPro" id="IPR005046">
    <property type="entry name" value="DUF285"/>
</dbReference>
<organism evidence="9 10">
    <name type="scientific">Lactiplantibacillus pentosus</name>
    <name type="common">Lactobacillus pentosus</name>
    <dbReference type="NCBI Taxonomy" id="1589"/>
    <lineage>
        <taxon>Bacteria</taxon>
        <taxon>Bacillati</taxon>
        <taxon>Bacillota</taxon>
        <taxon>Bacilli</taxon>
        <taxon>Lactobacillales</taxon>
        <taxon>Lactobacillaceae</taxon>
        <taxon>Lactiplantibacillus</taxon>
    </lineage>
</organism>
<dbReference type="SUPFAM" id="SSF52058">
    <property type="entry name" value="L domain-like"/>
    <property type="match status" value="1"/>
</dbReference>
<evidence type="ECO:0000259" key="8">
    <source>
        <dbReference type="PROSITE" id="PS50847"/>
    </source>
</evidence>
<feature type="compositionally biased region" description="Acidic residues" evidence="5">
    <location>
        <begin position="705"/>
        <end position="783"/>
    </location>
</feature>
<name>A0AB37RHP3_LACPE</name>
<dbReference type="Gene3D" id="2.60.40.10">
    <property type="entry name" value="Immunoglobulins"/>
    <property type="match status" value="2"/>
</dbReference>
<dbReference type="NCBIfam" id="TIGR01167">
    <property type="entry name" value="LPXTG_anchor"/>
    <property type="match status" value="1"/>
</dbReference>
<comment type="caution">
    <text evidence="9">The sequence shown here is derived from an EMBL/GenBank/DDBJ whole genome shotgun (WGS) entry which is preliminary data.</text>
</comment>
<dbReference type="InterPro" id="IPR022263">
    <property type="entry name" value="KxYKxGKxW"/>
</dbReference>
<keyword evidence="1" id="KW-0134">Cell wall</keyword>
<dbReference type="EMBL" id="RDCL01000052">
    <property type="protein sequence ID" value="RMW55064.1"/>
    <property type="molecule type" value="Genomic_DNA"/>
</dbReference>
<accession>A0AB37RHP3</accession>
<feature type="compositionally biased region" description="Polar residues" evidence="5">
    <location>
        <begin position="851"/>
        <end position="860"/>
    </location>
</feature>
<dbReference type="Gene3D" id="3.80.10.10">
    <property type="entry name" value="Ribonuclease Inhibitor"/>
    <property type="match status" value="1"/>
</dbReference>
<dbReference type="RefSeq" id="WP_122211853.1">
    <property type="nucleotide sequence ID" value="NZ_RDCH01000076.1"/>
</dbReference>
<evidence type="ECO:0000313" key="9">
    <source>
        <dbReference type="EMBL" id="RMW55064.1"/>
    </source>
</evidence>
<evidence type="ECO:0000256" key="6">
    <source>
        <dbReference type="SAM" id="Phobius"/>
    </source>
</evidence>
<dbReference type="AlphaFoldDB" id="A0AB37RHP3"/>
<evidence type="ECO:0000256" key="7">
    <source>
        <dbReference type="SAM" id="SignalP"/>
    </source>
</evidence>
<evidence type="ECO:0000256" key="5">
    <source>
        <dbReference type="SAM" id="MobiDB-lite"/>
    </source>
</evidence>
<dbReference type="Pfam" id="PF19258">
    <property type="entry name" value="KxYKxGKxW_sig"/>
    <property type="match status" value="1"/>
</dbReference>
<dbReference type="InterPro" id="IPR013783">
    <property type="entry name" value="Ig-like_fold"/>
</dbReference>
<feature type="compositionally biased region" description="Low complexity" evidence="5">
    <location>
        <begin position="108"/>
        <end position="121"/>
    </location>
</feature>
<dbReference type="Proteomes" id="UP000281061">
    <property type="component" value="Unassembled WGS sequence"/>
</dbReference>
<feature type="region of interest" description="Disordered" evidence="5">
    <location>
        <begin position="705"/>
        <end position="917"/>
    </location>
</feature>
<keyword evidence="2" id="KW-0964">Secreted</keyword>
<feature type="signal peptide" evidence="7">
    <location>
        <begin position="1"/>
        <end position="27"/>
    </location>
</feature>
<feature type="region of interest" description="Disordered" evidence="5">
    <location>
        <begin position="95"/>
        <end position="151"/>
    </location>
</feature>
<protein>
    <submittedName>
        <fullName evidence="9">BspA family leucine-rich repeat surface protein</fullName>
    </submittedName>
</protein>
<dbReference type="PROSITE" id="PS50847">
    <property type="entry name" value="GRAM_POS_ANCHORING"/>
    <property type="match status" value="1"/>
</dbReference>
<keyword evidence="6" id="KW-1133">Transmembrane helix</keyword>
<dbReference type="NCBIfam" id="TIGR02167">
    <property type="entry name" value="Liste_lipo_26"/>
    <property type="match status" value="2"/>
</dbReference>
<feature type="compositionally biased region" description="Basic and acidic residues" evidence="5">
    <location>
        <begin position="819"/>
        <end position="848"/>
    </location>
</feature>
<evidence type="ECO:0000256" key="4">
    <source>
        <dbReference type="ARBA" id="ARBA00023088"/>
    </source>
</evidence>
<dbReference type="Pfam" id="PF00746">
    <property type="entry name" value="Gram_pos_anchor"/>
    <property type="match status" value="1"/>
</dbReference>
<evidence type="ECO:0000256" key="3">
    <source>
        <dbReference type="ARBA" id="ARBA00022729"/>
    </source>
</evidence>
<feature type="compositionally biased region" description="Polar residues" evidence="5">
    <location>
        <begin position="873"/>
        <end position="888"/>
    </location>
</feature>
<keyword evidence="6" id="KW-0812">Transmembrane</keyword>
<keyword evidence="4" id="KW-0572">Peptidoglycan-anchor</keyword>
<dbReference type="Pfam" id="PF03382">
    <property type="entry name" value="DUF285"/>
    <property type="match status" value="2"/>
</dbReference>
<dbReference type="InterPro" id="IPR011889">
    <property type="entry name" value="Liste_lipo_26"/>
</dbReference>
<feature type="domain" description="Gram-positive cocci surface proteins LPxTG" evidence="8">
    <location>
        <begin position="940"/>
        <end position="974"/>
    </location>
</feature>
<dbReference type="Pfam" id="PF07523">
    <property type="entry name" value="Big_3"/>
    <property type="match status" value="2"/>
</dbReference>
<keyword evidence="6" id="KW-0472">Membrane</keyword>
<dbReference type="InterPro" id="IPR032675">
    <property type="entry name" value="LRR_dom_sf"/>
</dbReference>
<keyword evidence="3 7" id="KW-0732">Signal</keyword>
<evidence type="ECO:0000313" key="10">
    <source>
        <dbReference type="Proteomes" id="UP000281061"/>
    </source>
</evidence>
<reference evidence="9 10" key="1">
    <citation type="submission" date="2018-10" db="EMBL/GenBank/DDBJ databases">
        <title>Genome sequences of five Lactobacillus pentosus strains isolated from brines of traditionally fermented spanish-style green table olives and differences between them.</title>
        <authorList>
            <person name="Jimenez Diaz R."/>
        </authorList>
    </citation>
    <scope>NUCLEOTIDE SEQUENCE [LARGE SCALE GENOMIC DNA]</scope>
    <source>
        <strain evidence="9 10">IG8</strain>
    </source>
</reference>
<dbReference type="InterPro" id="IPR022038">
    <property type="entry name" value="Ig-like_bact"/>
</dbReference>
<evidence type="ECO:0000256" key="1">
    <source>
        <dbReference type="ARBA" id="ARBA00022512"/>
    </source>
</evidence>
<dbReference type="PANTHER" id="PTHR10068:SF14">
    <property type="entry name" value="CELL WALL ADHESIN EAP1"/>
    <property type="match status" value="1"/>
</dbReference>
<gene>
    <name evidence="9" type="ORF">D6U17_09090</name>
</gene>
<dbReference type="NCBIfam" id="TIGR03715">
    <property type="entry name" value="KxYKxGKxW"/>
    <property type="match status" value="1"/>
</dbReference>
<feature type="transmembrane region" description="Helical" evidence="6">
    <location>
        <begin position="950"/>
        <end position="969"/>
    </location>
</feature>
<dbReference type="PANTHER" id="PTHR10068">
    <property type="entry name" value="BONE MARROW PROTEOGLYCAN"/>
    <property type="match status" value="1"/>
</dbReference>
<proteinExistence type="predicted"/>
<sequence length="974" mass="104962">MYKSGKLWLFAGVTLLAVNIQLVSVHADEAVVQSNTEQVTAEVAHTNSNVEQPALAVMNPQAAKDDNADMRVSEVADVEGGTADNTAVVENTAVNDEADVSAPTDVVASTDSSAENAANSESDTDIVDKADVNRTDNISDAASGDLDENSAAVSEQVENVLTPEADSLVNHHPEVVAETEQVRTDADVNDMATEQQAALTIADTGRADNPTTTGNFGVDWEFDVATGTLTLHGGTLKNSYGDNPWKRQTWASSIKKIFIADRIIAGTNMNGLFSELTTVESYEGLEKIDTSAVTNMQSVFKGNYAVKWLDLTAWDVSNVTTMANMFMGSFMGTELNYLNLSGWQTHNVTDMQNMFWHNKQLRLIDGLTDWDTSQVVTMTNMFAHSGVQHLDLSNFDSSSLVEMDGAFGQMANLESIEFGSKFTTEHVTDMNGLFADDEKLKSLDLSYFNMKNVEANWQMLAGLTSLQTLVLGPGLDFSRHGNQPLVDLPDVPKNNTYTGKWVNIDDPSQTLTSTELLALYAGKSAPKATFVWETKSAASITAKDSEIFVNQSWDWSQNVTQLIDANGQTVDVSTLLSTNPQAVSVSGDTVDTSKPGTYQVTLTYAGHQTTVTVTVKENQSQLTLQASDVTVEIDSSTGTAVWQPQDNFTNATDSDGQSVDWSGITVIGTPDLTTAGSYEVVYQFTDMTGQLVSATVTVTVVENEADTGDGDGEEPGEPEVPGEPEEPEVPGEPEEPEVPGEPEEPEVPGEPEEPEVPGEPEEPETPGEPEEPEVPGEPEEPETPGEPGEPEQPGQPEEPKEPEEPEVPGKPEQPGEPGTPEHPEAPERPEVPERPEMPEHPEVPERPEAPTQPSQPSGPTADTDAGHQESIRQRPNVTGPSLATTSGLNRDASQKISSEQVDQQREKSALVRSDQETAVVTPLQERVTTDAIRTTARESLPQTGEQSNHLGLMGLMILMATGLASVLGIKRRRG</sequence>
<feature type="compositionally biased region" description="Basic and acidic residues" evidence="5">
    <location>
        <begin position="902"/>
        <end position="915"/>
    </location>
</feature>
<dbReference type="InterPro" id="IPR019931">
    <property type="entry name" value="LPXTG_anchor"/>
</dbReference>
<evidence type="ECO:0000256" key="2">
    <source>
        <dbReference type="ARBA" id="ARBA00022525"/>
    </source>
</evidence>